<reference evidence="2 3" key="1">
    <citation type="journal article" date="2020" name="Microorganisms">
        <title>Simultaneous Genome Sequencing of Prosthecochloris ethylica and Desulfuromonas acetoxidans within a Syntrophic Mixture Reveals Unique Pili and Protein Interactions.</title>
        <authorList>
            <person name="Kyndt J.A."/>
            <person name="Van Beeumen J.J."/>
            <person name="Meyer T.E."/>
        </authorList>
    </citation>
    <scope>NUCLEOTIDE SEQUENCE [LARGE SCALE GENOMIC DNA]</scope>
    <source>
        <strain evidence="2 3">N3</strain>
    </source>
</reference>
<dbReference type="PANTHER" id="PTHR30399:SF1">
    <property type="entry name" value="UTP PYROPHOSPHATASE"/>
    <property type="match status" value="1"/>
</dbReference>
<dbReference type="Proteomes" id="UP000619838">
    <property type="component" value="Unassembled WGS sequence"/>
</dbReference>
<dbReference type="EMBL" id="JADGII010000018">
    <property type="protein sequence ID" value="MBF0637369.1"/>
    <property type="molecule type" value="Genomic_DNA"/>
</dbReference>
<feature type="domain" description="YgjP-like metallopeptidase" evidence="1">
    <location>
        <begin position="4"/>
        <end position="204"/>
    </location>
</feature>
<proteinExistence type="predicted"/>
<dbReference type="InterPro" id="IPR002725">
    <property type="entry name" value="YgjP-like_metallopeptidase"/>
</dbReference>
<evidence type="ECO:0000313" key="3">
    <source>
        <dbReference type="Proteomes" id="UP000619838"/>
    </source>
</evidence>
<protein>
    <submittedName>
        <fullName evidence="2">DUF45 domain-containing protein</fullName>
    </submittedName>
</protein>
<name>A0ABR9XTQ3_9CHLB</name>
<gene>
    <name evidence="2" type="ORF">INT08_09340</name>
</gene>
<evidence type="ECO:0000313" key="2">
    <source>
        <dbReference type="EMBL" id="MBF0637369.1"/>
    </source>
</evidence>
<organism evidence="2 3">
    <name type="scientific">Prosthecochloris ethylica</name>
    <dbReference type="NCBI Taxonomy" id="2743976"/>
    <lineage>
        <taxon>Bacteria</taxon>
        <taxon>Pseudomonadati</taxon>
        <taxon>Chlorobiota</taxon>
        <taxon>Chlorobiia</taxon>
        <taxon>Chlorobiales</taxon>
        <taxon>Chlorobiaceae</taxon>
        <taxon>Prosthecochloris</taxon>
    </lineage>
</organism>
<sequence length="220" mass="25450">MLADGRLIVQVPPGFDTSRIESLVQGKSSWIQASRRQLNASHAAHGPGHSDMIPRQLVLHSVDEVWSLSYDERQCGHVEARESGTRSLQLSGEVSHHPSVHDVLRAWLKQKAFRELVPWIERLADRHEFRYSGATVRHQKTRWGSFSSQGRVSLNMKLLFLPPHLVTHVLLHELCHSVHPDHSRDFWRLLERHDPLCDRHRQEIRLAGRYVPLFVDLALY</sequence>
<comment type="caution">
    <text evidence="2">The sequence shown here is derived from an EMBL/GenBank/DDBJ whole genome shotgun (WGS) entry which is preliminary data.</text>
</comment>
<dbReference type="InterPro" id="IPR053136">
    <property type="entry name" value="UTP_pyrophosphatase-like"/>
</dbReference>
<dbReference type="Gene3D" id="3.30.2010.10">
    <property type="entry name" value="Metalloproteases ('zincins'), catalytic domain"/>
    <property type="match status" value="1"/>
</dbReference>
<dbReference type="Pfam" id="PF01863">
    <property type="entry name" value="YgjP-like"/>
    <property type="match status" value="1"/>
</dbReference>
<dbReference type="CDD" id="cd07344">
    <property type="entry name" value="M48_yhfN_like"/>
    <property type="match status" value="1"/>
</dbReference>
<accession>A0ABR9XTQ3</accession>
<keyword evidence="3" id="KW-1185">Reference proteome</keyword>
<dbReference type="PANTHER" id="PTHR30399">
    <property type="entry name" value="UNCHARACTERIZED PROTEIN YGJP"/>
    <property type="match status" value="1"/>
</dbReference>
<evidence type="ECO:0000259" key="1">
    <source>
        <dbReference type="Pfam" id="PF01863"/>
    </source>
</evidence>